<reference evidence="2" key="3">
    <citation type="submission" date="2015-06" db="UniProtKB">
        <authorList>
            <consortium name="EnsemblMetazoa"/>
        </authorList>
    </citation>
    <scope>IDENTIFICATION</scope>
</reference>
<evidence type="ECO:0000313" key="1">
    <source>
        <dbReference type="EMBL" id="ELT88586.1"/>
    </source>
</evidence>
<evidence type="ECO:0000313" key="3">
    <source>
        <dbReference type="Proteomes" id="UP000014760"/>
    </source>
</evidence>
<name>R7TBW3_CAPTE</name>
<dbReference type="Pfam" id="PF15053">
    <property type="entry name" value="Njmu-R1"/>
    <property type="match status" value="1"/>
</dbReference>
<reference evidence="3" key="1">
    <citation type="submission" date="2012-12" db="EMBL/GenBank/DDBJ databases">
        <authorList>
            <person name="Hellsten U."/>
            <person name="Grimwood J."/>
            <person name="Chapman J.A."/>
            <person name="Shapiro H."/>
            <person name="Aerts A."/>
            <person name="Otillar R.P."/>
            <person name="Terry A.Y."/>
            <person name="Boore J.L."/>
            <person name="Simakov O."/>
            <person name="Marletaz F."/>
            <person name="Cho S.-J."/>
            <person name="Edsinger-Gonzales E."/>
            <person name="Havlak P."/>
            <person name="Kuo D.-H."/>
            <person name="Larsson T."/>
            <person name="Lv J."/>
            <person name="Arendt D."/>
            <person name="Savage R."/>
            <person name="Osoegawa K."/>
            <person name="de Jong P."/>
            <person name="Lindberg D.R."/>
            <person name="Seaver E.C."/>
            <person name="Weisblat D.A."/>
            <person name="Putnam N.H."/>
            <person name="Grigoriev I.V."/>
            <person name="Rokhsar D.S."/>
        </authorList>
    </citation>
    <scope>NUCLEOTIDE SEQUENCE</scope>
    <source>
        <strain evidence="3">I ESC-2004</strain>
    </source>
</reference>
<dbReference type="Proteomes" id="UP000014760">
    <property type="component" value="Unassembled WGS sequence"/>
</dbReference>
<protein>
    <submittedName>
        <fullName evidence="1 2">Uncharacterized protein</fullName>
    </submittedName>
</protein>
<evidence type="ECO:0000313" key="2">
    <source>
        <dbReference type="EnsemblMetazoa" id="CapteP218782"/>
    </source>
</evidence>
<dbReference type="PANTHER" id="PTHR14416:SF2">
    <property type="entry name" value="PROTEIN NJMU-R1"/>
    <property type="match status" value="1"/>
</dbReference>
<gene>
    <name evidence="1" type="ORF">CAPTEDRAFT_218782</name>
</gene>
<dbReference type="HOGENOM" id="CLU_042049_0_0_1"/>
<dbReference type="AlphaFoldDB" id="R7TBW3"/>
<dbReference type="InterPro" id="IPR028280">
    <property type="entry name" value="Njmu-R1"/>
</dbReference>
<dbReference type="PANTHER" id="PTHR14416">
    <property type="entry name" value="PROTEIN NJMU-R1"/>
    <property type="match status" value="1"/>
</dbReference>
<dbReference type="EMBL" id="KB311801">
    <property type="protein sequence ID" value="ELT88586.1"/>
    <property type="molecule type" value="Genomic_DNA"/>
</dbReference>
<dbReference type="EMBL" id="AMQN01003447">
    <property type="status" value="NOT_ANNOTATED_CDS"/>
    <property type="molecule type" value="Genomic_DNA"/>
</dbReference>
<dbReference type="OMA" id="LEEWHYI"/>
<sequence>MTKGSLNEDSSHIGNVDISVESEAESSDDPKQVNALCYYRLVPKSASPLSLSLEGEESAQSSHYMICLLASTDALLDLFRPDLDAFCCQLVVQLNSFDTDCIEKEAQRLLCNWYQTTATYLCSCLAKFNSNIKFIIYASVMNAKVEVRGADDELCTQVERFVKCCSLSEMLNSSEMSGSGSGDILLVDTKVMAESTSHTSPLIIEFKDGAFTFSNHACTKYCEDWAMALTQGDMNNPAYLKQVIDNYKLKAIQDLNTLKRHVRQAEASHYSLFKCLTYLQSCGNEAVLMRLAQNELQSSSESSSVLSVLNEYIQENSHQI</sequence>
<organism evidence="1">
    <name type="scientific">Capitella teleta</name>
    <name type="common">Polychaete worm</name>
    <dbReference type="NCBI Taxonomy" id="283909"/>
    <lineage>
        <taxon>Eukaryota</taxon>
        <taxon>Metazoa</taxon>
        <taxon>Spiralia</taxon>
        <taxon>Lophotrochozoa</taxon>
        <taxon>Annelida</taxon>
        <taxon>Polychaeta</taxon>
        <taxon>Sedentaria</taxon>
        <taxon>Scolecida</taxon>
        <taxon>Capitellidae</taxon>
        <taxon>Capitella</taxon>
    </lineage>
</organism>
<dbReference type="STRING" id="283909.R7TBW3"/>
<dbReference type="EnsemblMetazoa" id="CapteT218782">
    <property type="protein sequence ID" value="CapteP218782"/>
    <property type="gene ID" value="CapteG218782"/>
</dbReference>
<dbReference type="GO" id="GO:0099041">
    <property type="term" value="P:vesicle tethering to Golgi"/>
    <property type="evidence" value="ECO:0007669"/>
    <property type="project" value="InterPro"/>
</dbReference>
<dbReference type="GO" id="GO:0005802">
    <property type="term" value="C:trans-Golgi network"/>
    <property type="evidence" value="ECO:0007669"/>
    <property type="project" value="InterPro"/>
</dbReference>
<accession>R7TBW3</accession>
<keyword evidence="3" id="KW-1185">Reference proteome</keyword>
<reference evidence="1 3" key="2">
    <citation type="journal article" date="2013" name="Nature">
        <title>Insights into bilaterian evolution from three spiralian genomes.</title>
        <authorList>
            <person name="Simakov O."/>
            <person name="Marletaz F."/>
            <person name="Cho S.J."/>
            <person name="Edsinger-Gonzales E."/>
            <person name="Havlak P."/>
            <person name="Hellsten U."/>
            <person name="Kuo D.H."/>
            <person name="Larsson T."/>
            <person name="Lv J."/>
            <person name="Arendt D."/>
            <person name="Savage R."/>
            <person name="Osoegawa K."/>
            <person name="de Jong P."/>
            <person name="Grimwood J."/>
            <person name="Chapman J.A."/>
            <person name="Shapiro H."/>
            <person name="Aerts A."/>
            <person name="Otillar R.P."/>
            <person name="Terry A.Y."/>
            <person name="Boore J.L."/>
            <person name="Grigoriev I.V."/>
            <person name="Lindberg D.R."/>
            <person name="Seaver E.C."/>
            <person name="Weisblat D.A."/>
            <person name="Putnam N.H."/>
            <person name="Rokhsar D.S."/>
        </authorList>
    </citation>
    <scope>NUCLEOTIDE SEQUENCE</scope>
    <source>
        <strain evidence="1 3">I ESC-2004</strain>
    </source>
</reference>
<dbReference type="OrthoDB" id="20238at2759"/>
<proteinExistence type="predicted"/>